<evidence type="ECO:0000256" key="5">
    <source>
        <dbReference type="ARBA" id="ARBA00022679"/>
    </source>
</evidence>
<dbReference type="GO" id="GO:0005524">
    <property type="term" value="F:ATP binding"/>
    <property type="evidence" value="ECO:0007669"/>
    <property type="project" value="UniProtKB-UniRule"/>
</dbReference>
<evidence type="ECO:0000256" key="1">
    <source>
        <dbReference type="ARBA" id="ARBA00001823"/>
    </source>
</evidence>
<dbReference type="InterPro" id="IPR000795">
    <property type="entry name" value="T_Tr_GTP-bd_dom"/>
</dbReference>
<dbReference type="GO" id="GO:0005525">
    <property type="term" value="F:GTP binding"/>
    <property type="evidence" value="ECO:0007669"/>
    <property type="project" value="UniProtKB-KW"/>
</dbReference>
<dbReference type="InterPro" id="IPR054696">
    <property type="entry name" value="GTP-eEF1A_C"/>
</dbReference>
<name>A0A0R2PK76_9ACTN</name>
<comment type="caution">
    <text evidence="14">The sequence shown here is derived from an EMBL/GenBank/DDBJ whole genome shotgun (WGS) entry which is preliminary data.</text>
</comment>
<dbReference type="SUPFAM" id="SSF50465">
    <property type="entry name" value="EF-Tu/eEF-1alpha/eIF2-gamma C-terminal domain"/>
    <property type="match status" value="1"/>
</dbReference>
<dbReference type="AlphaFoldDB" id="A0A0R2PK76"/>
<dbReference type="InterPro" id="IPR027417">
    <property type="entry name" value="P-loop_NTPase"/>
</dbReference>
<keyword evidence="6" id="KW-0548">Nucleotidyltransferase</keyword>
<dbReference type="PROSITE" id="PS51722">
    <property type="entry name" value="G_TR_2"/>
    <property type="match status" value="1"/>
</dbReference>
<evidence type="ECO:0000256" key="2">
    <source>
        <dbReference type="ARBA" id="ARBA00002357"/>
    </source>
</evidence>
<dbReference type="Pfam" id="PF22594">
    <property type="entry name" value="GTP-eEF1A_C"/>
    <property type="match status" value="1"/>
</dbReference>
<evidence type="ECO:0000256" key="8">
    <source>
        <dbReference type="ARBA" id="ARBA00022840"/>
    </source>
</evidence>
<protein>
    <recommendedName>
        <fullName evidence="12">Adenylyl-sulfate kinase</fullName>
        <ecNumber evidence="12">2.7.1.25</ecNumber>
    </recommendedName>
    <alternativeName>
        <fullName evidence="12">APS kinase</fullName>
    </alternativeName>
    <alternativeName>
        <fullName evidence="12">ATP adenosine-5'-phosphosulfate 3'-phosphotransferase</fullName>
    </alternativeName>
    <alternativeName>
        <fullName evidence="12">Adenosine-5'-phosphosulfate kinase</fullName>
    </alternativeName>
</protein>
<organism evidence="14 15">
    <name type="scientific">Actinobacteria bacterium BACL15 MAG-120619-bin91</name>
    <dbReference type="NCBI Taxonomy" id="1655562"/>
    <lineage>
        <taxon>Bacteria</taxon>
        <taxon>Bacillati</taxon>
        <taxon>Actinomycetota</taxon>
        <taxon>Actinomycetes</taxon>
        <taxon>Actinomycetes incertae sedis</taxon>
        <taxon>ac1 cluster</taxon>
    </lineage>
</organism>
<comment type="catalytic activity">
    <reaction evidence="11">
        <text>sulfate + ATP + H(+) = adenosine 5'-phosphosulfate + diphosphate</text>
        <dbReference type="Rhea" id="RHEA:18133"/>
        <dbReference type="ChEBI" id="CHEBI:15378"/>
        <dbReference type="ChEBI" id="CHEBI:16189"/>
        <dbReference type="ChEBI" id="CHEBI:30616"/>
        <dbReference type="ChEBI" id="CHEBI:33019"/>
        <dbReference type="ChEBI" id="CHEBI:58243"/>
        <dbReference type="EC" id="2.7.7.4"/>
    </reaction>
</comment>
<comment type="function">
    <text evidence="2">APS kinase catalyzes the synthesis of activated sulfate.</text>
</comment>
<dbReference type="InterPro" id="IPR009001">
    <property type="entry name" value="Transl_elong_EF1A/Init_IF2_C"/>
</dbReference>
<dbReference type="EC" id="2.7.1.25" evidence="12"/>
<dbReference type="SUPFAM" id="SSF52540">
    <property type="entry name" value="P-loop containing nucleoside triphosphate hydrolases"/>
    <property type="match status" value="2"/>
</dbReference>
<dbReference type="PANTHER" id="PTHR23115">
    <property type="entry name" value="TRANSLATION FACTOR"/>
    <property type="match status" value="1"/>
</dbReference>
<evidence type="ECO:0000256" key="12">
    <source>
        <dbReference type="HAMAP-Rule" id="MF_00065"/>
    </source>
</evidence>
<dbReference type="GO" id="GO:0070814">
    <property type="term" value="P:hydrogen sulfide biosynthetic process"/>
    <property type="evidence" value="ECO:0007669"/>
    <property type="project" value="UniProtKB-UniRule"/>
</dbReference>
<feature type="active site" description="Phosphoserine intermediate" evidence="12">
    <location>
        <position position="522"/>
    </location>
</feature>
<dbReference type="EMBL" id="LIAM01000014">
    <property type="protein sequence ID" value="KRO36339.1"/>
    <property type="molecule type" value="Genomic_DNA"/>
</dbReference>
<dbReference type="Gene3D" id="3.40.50.300">
    <property type="entry name" value="P-loop containing nucleotide triphosphate hydrolases"/>
    <property type="match status" value="2"/>
</dbReference>
<evidence type="ECO:0000256" key="9">
    <source>
        <dbReference type="ARBA" id="ARBA00023134"/>
    </source>
</evidence>
<comment type="similarity">
    <text evidence="3">In the C-terminal section; belongs to the APS kinase family.</text>
</comment>
<evidence type="ECO:0000256" key="10">
    <source>
        <dbReference type="ARBA" id="ARBA00023268"/>
    </source>
</evidence>
<evidence type="ECO:0000256" key="7">
    <source>
        <dbReference type="ARBA" id="ARBA00022741"/>
    </source>
</evidence>
<keyword evidence="12" id="KW-0418">Kinase</keyword>
<sequence length="607" mass="66802">MERSIIRLLTCGSVDDGKSTLIGRLLVETDSIPHDTIDSTRNIRRSGSTIAAGEIDFSLLTDGLEAEREQGITIDVAYRSMSLLDGKRLIISDAPGHEQYTRNMAVAASRADIALVLVDATKGVRTQTLRHLTICSLMGISRVIVAINKLDAMDYSQTVFEEIRSNVQTALTRMHLEDVLFIPLSALAGDNVVQGSTHMNWYQGQTLLESIQEWRPAEVVDASPRMRIQLISRADNFRGVSGTVHRGNFTVGDEVKIFPSNQAAKIAKIITYKDEIQTAHDSDAVTLLLEPEVDATRGDLIAAASEELHPSDRFNAEIVWLHDDPLIHSRSYLLIAGSSQTPATVTRIRHKIDVNTGSQNSASNLGVNEIGSVEIATDAPLTLLPYTQSREFGNFILVDRLTFRTVGAGMIRHSLRRGENVVLQKYEVDKSARAVQKNQKAQVIWLTGLSGSGKSTIANGVEKRLHALGMHAYVLDGDNLRMGLNSDLGFTPEDRAENVRRISEVSKVLVDAGLIVLVAVISPFETDRQRAKSLFDEGEFLEVFVDTPVEVCVDRDPKGLYKKANKGEIPNFTGIGQGYETPKNPDLHLKGDADLDENVDQVLKLLF</sequence>
<dbReference type="Proteomes" id="UP000053274">
    <property type="component" value="Unassembled WGS sequence"/>
</dbReference>
<keyword evidence="10" id="KW-0511">Multifunctional enzyme</keyword>
<evidence type="ECO:0000256" key="6">
    <source>
        <dbReference type="ARBA" id="ARBA00022695"/>
    </source>
</evidence>
<dbReference type="InterPro" id="IPR009000">
    <property type="entry name" value="Transl_B-barrel_sf"/>
</dbReference>
<keyword evidence="12" id="KW-0597">Phosphoprotein</keyword>
<dbReference type="InterPro" id="IPR031157">
    <property type="entry name" value="G_TR_CS"/>
</dbReference>
<dbReference type="UniPathway" id="UPA00140">
    <property type="reaction ID" value="UER00205"/>
</dbReference>
<dbReference type="InterPro" id="IPR002891">
    <property type="entry name" value="APS"/>
</dbReference>
<dbReference type="HAMAP" id="MF_00065">
    <property type="entry name" value="Adenylyl_sulf_kinase"/>
    <property type="match status" value="1"/>
</dbReference>
<evidence type="ECO:0000256" key="3">
    <source>
        <dbReference type="ARBA" id="ARBA00005438"/>
    </source>
</evidence>
<gene>
    <name evidence="12" type="primary">cysC</name>
    <name evidence="14" type="ORF">ABR54_04660</name>
</gene>
<comment type="similarity">
    <text evidence="12">Belongs to the APS kinase family.</text>
</comment>
<keyword evidence="9" id="KW-0342">GTP-binding</keyword>
<dbReference type="CDD" id="cd02027">
    <property type="entry name" value="APSK"/>
    <property type="match status" value="1"/>
</dbReference>
<dbReference type="Pfam" id="PF01583">
    <property type="entry name" value="APS_kinase"/>
    <property type="match status" value="1"/>
</dbReference>
<dbReference type="NCBIfam" id="TIGR02034">
    <property type="entry name" value="CysN"/>
    <property type="match status" value="1"/>
</dbReference>
<dbReference type="NCBIfam" id="NF003013">
    <property type="entry name" value="PRK03846.1"/>
    <property type="match status" value="1"/>
</dbReference>
<evidence type="ECO:0000313" key="14">
    <source>
        <dbReference type="EMBL" id="KRO36339.1"/>
    </source>
</evidence>
<comment type="catalytic activity">
    <reaction evidence="1 12">
        <text>adenosine 5'-phosphosulfate + ATP = 3'-phosphoadenylyl sulfate + ADP + H(+)</text>
        <dbReference type="Rhea" id="RHEA:24152"/>
        <dbReference type="ChEBI" id="CHEBI:15378"/>
        <dbReference type="ChEBI" id="CHEBI:30616"/>
        <dbReference type="ChEBI" id="CHEBI:58243"/>
        <dbReference type="ChEBI" id="CHEBI:58339"/>
        <dbReference type="ChEBI" id="CHEBI:456216"/>
        <dbReference type="EC" id="2.7.1.25"/>
    </reaction>
</comment>
<dbReference type="GO" id="GO:0004781">
    <property type="term" value="F:sulfate adenylyltransferase (ATP) activity"/>
    <property type="evidence" value="ECO:0007669"/>
    <property type="project" value="UniProtKB-EC"/>
</dbReference>
<keyword evidence="7 12" id="KW-0547">Nucleotide-binding</keyword>
<keyword evidence="5 12" id="KW-0808">Transferase</keyword>
<dbReference type="PROSITE" id="PS00301">
    <property type="entry name" value="G_TR_1"/>
    <property type="match status" value="1"/>
</dbReference>
<dbReference type="GO" id="GO:0003924">
    <property type="term" value="F:GTPase activity"/>
    <property type="evidence" value="ECO:0007669"/>
    <property type="project" value="InterPro"/>
</dbReference>
<dbReference type="SUPFAM" id="SSF50447">
    <property type="entry name" value="Translation proteins"/>
    <property type="match status" value="1"/>
</dbReference>
<dbReference type="InterPro" id="IPR059117">
    <property type="entry name" value="APS_kinase_dom"/>
</dbReference>
<evidence type="ECO:0000259" key="13">
    <source>
        <dbReference type="PROSITE" id="PS51722"/>
    </source>
</evidence>
<dbReference type="InterPro" id="IPR044139">
    <property type="entry name" value="CysN_NoDQ_III"/>
</dbReference>
<comment type="similarity">
    <text evidence="4">In the N-terminal section; belongs to the TRAFAC class translation factor GTPase superfamily. Classic translation factor GTPase family. CysN/NodQ subfamily.</text>
</comment>
<dbReference type="GO" id="GO:0004020">
    <property type="term" value="F:adenylylsulfate kinase activity"/>
    <property type="evidence" value="ECO:0007669"/>
    <property type="project" value="UniProtKB-UniRule"/>
</dbReference>
<keyword evidence="8 12" id="KW-0067">ATP-binding</keyword>
<reference evidence="14 15" key="1">
    <citation type="submission" date="2015-10" db="EMBL/GenBank/DDBJ databases">
        <title>Metagenome-Assembled Genomes uncover a global brackish microbiome.</title>
        <authorList>
            <person name="Hugerth L.W."/>
            <person name="Larsson J."/>
            <person name="Alneberg J."/>
            <person name="Lindh M.V."/>
            <person name="Legrand C."/>
            <person name="Pinhassi J."/>
            <person name="Andersson A.F."/>
        </authorList>
    </citation>
    <scope>NUCLEOTIDE SEQUENCE [LARGE SCALE GENOMIC DNA]</scope>
    <source>
        <strain evidence="14">BACL15 MAG-120619-bin91</strain>
    </source>
</reference>
<dbReference type="Pfam" id="PF00009">
    <property type="entry name" value="GTP_EFTU"/>
    <property type="match status" value="1"/>
</dbReference>
<dbReference type="NCBIfam" id="NF004035">
    <property type="entry name" value="PRK05506.1"/>
    <property type="match status" value="1"/>
</dbReference>
<proteinExistence type="inferred from homology"/>
<dbReference type="GO" id="GO:0000103">
    <property type="term" value="P:sulfate assimilation"/>
    <property type="evidence" value="ECO:0007669"/>
    <property type="project" value="UniProtKB-UniRule"/>
</dbReference>
<feature type="binding site" evidence="12">
    <location>
        <begin position="448"/>
        <end position="455"/>
    </location>
    <ligand>
        <name>ATP</name>
        <dbReference type="ChEBI" id="CHEBI:30616"/>
    </ligand>
</feature>
<feature type="domain" description="Tr-type G" evidence="13">
    <location>
        <begin position="3"/>
        <end position="225"/>
    </location>
</feature>
<evidence type="ECO:0000256" key="11">
    <source>
        <dbReference type="ARBA" id="ARBA00049370"/>
    </source>
</evidence>
<accession>A0A0R2PK76</accession>
<dbReference type="Gene3D" id="2.40.30.10">
    <property type="entry name" value="Translation factors"/>
    <property type="match status" value="2"/>
</dbReference>
<evidence type="ECO:0000313" key="15">
    <source>
        <dbReference type="Proteomes" id="UP000053274"/>
    </source>
</evidence>
<comment type="function">
    <text evidence="12">Catalyzes the synthesis of activated sulfate.</text>
</comment>
<comment type="pathway">
    <text evidence="12">Sulfur metabolism; hydrogen sulfide biosynthesis; sulfite from sulfate: step 2/3.</text>
</comment>
<dbReference type="CDD" id="cd04095">
    <property type="entry name" value="CysN_NoDQ_III"/>
    <property type="match status" value="1"/>
</dbReference>
<dbReference type="InterPro" id="IPR050100">
    <property type="entry name" value="TRAFAC_GTPase_members"/>
</dbReference>
<dbReference type="InterPro" id="IPR011779">
    <property type="entry name" value="SO4_adenylTrfase_lsu"/>
</dbReference>
<dbReference type="PRINTS" id="PR00315">
    <property type="entry name" value="ELONGATNFCT"/>
</dbReference>
<dbReference type="NCBIfam" id="TIGR00455">
    <property type="entry name" value="apsK"/>
    <property type="match status" value="1"/>
</dbReference>
<evidence type="ECO:0000256" key="4">
    <source>
        <dbReference type="ARBA" id="ARBA00007237"/>
    </source>
</evidence>